<evidence type="ECO:0000256" key="5">
    <source>
        <dbReference type="ARBA" id="ARBA00023157"/>
    </source>
</evidence>
<evidence type="ECO:0000256" key="1">
    <source>
        <dbReference type="ARBA" id="ARBA00006926"/>
    </source>
</evidence>
<gene>
    <name evidence="11" type="ORF">RI543_001205</name>
</gene>
<dbReference type="InterPro" id="IPR013766">
    <property type="entry name" value="Thioredoxin_domain"/>
</dbReference>
<dbReference type="InterPro" id="IPR000889">
    <property type="entry name" value="Glutathione_peroxidase"/>
</dbReference>
<evidence type="ECO:0000313" key="12">
    <source>
        <dbReference type="Proteomes" id="UP001306508"/>
    </source>
</evidence>
<keyword evidence="5" id="KW-1015">Disulfide bond</keyword>
<name>A0AAN7ZT07_9SACH</name>
<dbReference type="GO" id="GO:0047066">
    <property type="term" value="F:phospholipid-hydroperoxide glutathione peroxidase activity"/>
    <property type="evidence" value="ECO:0007669"/>
    <property type="project" value="UniProtKB-ARBA"/>
</dbReference>
<evidence type="ECO:0000256" key="3">
    <source>
        <dbReference type="ARBA" id="ARBA00022862"/>
    </source>
</evidence>
<proteinExistence type="inferred from homology"/>
<keyword evidence="12" id="KW-1185">Reference proteome</keyword>
<dbReference type="PROSITE" id="PS51355">
    <property type="entry name" value="GLUTATHIONE_PEROXID_3"/>
    <property type="match status" value="1"/>
</dbReference>
<dbReference type="GO" id="GO:0034599">
    <property type="term" value="P:cellular response to oxidative stress"/>
    <property type="evidence" value="ECO:0007669"/>
    <property type="project" value="TreeGrafter"/>
</dbReference>
<dbReference type="PIRSF" id="PIRSF000303">
    <property type="entry name" value="Glutathion_perox"/>
    <property type="match status" value="1"/>
</dbReference>
<sequence length="196" mass="22336">MSLSITTLRQEQQKQKVEIDSALTNYMMSLVTILFSRLSEFYNLSAKDIKGNLIQLNQLKGQTVLIVNVASQCGFTKQYEGLQNLYEKYKDKGFTILGFPCNQFRRQEPGSNEQIMDFVSNKYGVTFPIMSKVNVNGNQTDSVFAYLKSMKSGPLGIQSIEWNFEKFLIDKNGNVVQRYSSLAEPKDIEPDIKTII</sequence>
<keyword evidence="4 9" id="KW-0560">Oxidoreductase</keyword>
<keyword evidence="2 9" id="KW-0575">Peroxidase</keyword>
<evidence type="ECO:0000259" key="10">
    <source>
        <dbReference type="PROSITE" id="PS51352"/>
    </source>
</evidence>
<dbReference type="InterPro" id="IPR036249">
    <property type="entry name" value="Thioredoxin-like_sf"/>
</dbReference>
<dbReference type="SUPFAM" id="SSF52833">
    <property type="entry name" value="Thioredoxin-like"/>
    <property type="match status" value="1"/>
</dbReference>
<dbReference type="GO" id="GO:0004602">
    <property type="term" value="F:glutathione peroxidase activity"/>
    <property type="evidence" value="ECO:0007669"/>
    <property type="project" value="UniProtKB-ARBA"/>
</dbReference>
<feature type="domain" description="Thioredoxin" evidence="10">
    <location>
        <begin position="35"/>
        <end position="196"/>
    </location>
</feature>
<keyword evidence="3" id="KW-0049">Antioxidant</keyword>
<evidence type="ECO:0000256" key="8">
    <source>
        <dbReference type="PIRSR" id="PIRSR000303-1"/>
    </source>
</evidence>
<accession>A0AAN7ZT07</accession>
<protein>
    <recommendedName>
        <fullName evidence="9">Glutathione peroxidase</fullName>
    </recommendedName>
</protein>
<dbReference type="PANTHER" id="PTHR11592:SF78">
    <property type="entry name" value="GLUTATHIONE PEROXIDASE"/>
    <property type="match status" value="1"/>
</dbReference>
<evidence type="ECO:0000256" key="2">
    <source>
        <dbReference type="ARBA" id="ARBA00022559"/>
    </source>
</evidence>
<evidence type="ECO:0000256" key="4">
    <source>
        <dbReference type="ARBA" id="ARBA00023002"/>
    </source>
</evidence>
<dbReference type="Gene3D" id="3.40.30.10">
    <property type="entry name" value="Glutaredoxin"/>
    <property type="match status" value="1"/>
</dbReference>
<evidence type="ECO:0000256" key="9">
    <source>
        <dbReference type="RuleBase" id="RU000499"/>
    </source>
</evidence>
<evidence type="ECO:0000313" key="11">
    <source>
        <dbReference type="EMBL" id="KAK5781364.1"/>
    </source>
</evidence>
<dbReference type="InterPro" id="IPR029759">
    <property type="entry name" value="GPX_AS"/>
</dbReference>
<organism evidence="11 12">
    <name type="scientific">Arxiozyma heterogenica</name>
    <dbReference type="NCBI Taxonomy" id="278026"/>
    <lineage>
        <taxon>Eukaryota</taxon>
        <taxon>Fungi</taxon>
        <taxon>Dikarya</taxon>
        <taxon>Ascomycota</taxon>
        <taxon>Saccharomycotina</taxon>
        <taxon>Saccharomycetes</taxon>
        <taxon>Saccharomycetales</taxon>
        <taxon>Saccharomycetaceae</taxon>
        <taxon>Arxiozyma</taxon>
    </lineage>
</organism>
<dbReference type="FunFam" id="3.40.30.10:FF:000010">
    <property type="entry name" value="Glutathione peroxidase"/>
    <property type="match status" value="1"/>
</dbReference>
<dbReference type="Proteomes" id="UP001306508">
    <property type="component" value="Unassembled WGS sequence"/>
</dbReference>
<dbReference type="GO" id="GO:0140824">
    <property type="term" value="F:thioredoxin-dependent peroxiredoxin activity"/>
    <property type="evidence" value="ECO:0007669"/>
    <property type="project" value="UniProtKB-EC"/>
</dbReference>
<dbReference type="PROSITE" id="PS51352">
    <property type="entry name" value="THIOREDOXIN_2"/>
    <property type="match status" value="1"/>
</dbReference>
<reference evidence="12" key="1">
    <citation type="submission" date="2023-07" db="EMBL/GenBank/DDBJ databases">
        <title>A draft genome of Kazachstania heterogenica Y-27499.</title>
        <authorList>
            <person name="Donic C."/>
            <person name="Kralova J.S."/>
            <person name="Fidel L."/>
            <person name="Ben-Dor S."/>
            <person name="Jung S."/>
        </authorList>
    </citation>
    <scope>NUCLEOTIDE SEQUENCE [LARGE SCALE GENOMIC DNA]</scope>
    <source>
        <strain evidence="12">Y27499</strain>
    </source>
</reference>
<evidence type="ECO:0000256" key="7">
    <source>
        <dbReference type="ARBA" id="ARBA00049091"/>
    </source>
</evidence>
<dbReference type="AlphaFoldDB" id="A0AAN7ZT07"/>
<comment type="caution">
    <text evidence="11">The sequence shown here is derived from an EMBL/GenBank/DDBJ whole genome shotgun (WGS) entry which is preliminary data.</text>
</comment>
<feature type="active site" evidence="8">
    <location>
        <position position="73"/>
    </location>
</feature>
<dbReference type="Pfam" id="PF00255">
    <property type="entry name" value="GSHPx"/>
    <property type="match status" value="1"/>
</dbReference>
<dbReference type="EMBL" id="JAWIZZ010000036">
    <property type="protein sequence ID" value="KAK5781364.1"/>
    <property type="molecule type" value="Genomic_DNA"/>
</dbReference>
<keyword evidence="6" id="KW-0676">Redox-active center</keyword>
<dbReference type="PROSITE" id="PS00763">
    <property type="entry name" value="GLUTATHIONE_PEROXID_2"/>
    <property type="match status" value="1"/>
</dbReference>
<dbReference type="PANTHER" id="PTHR11592">
    <property type="entry name" value="GLUTATHIONE PEROXIDASE"/>
    <property type="match status" value="1"/>
</dbReference>
<evidence type="ECO:0000256" key="6">
    <source>
        <dbReference type="ARBA" id="ARBA00023284"/>
    </source>
</evidence>
<comment type="catalytic activity">
    <reaction evidence="7">
        <text>a hydroperoxide + [thioredoxin]-dithiol = an alcohol + [thioredoxin]-disulfide + H2O</text>
        <dbReference type="Rhea" id="RHEA:62620"/>
        <dbReference type="Rhea" id="RHEA-COMP:10698"/>
        <dbReference type="Rhea" id="RHEA-COMP:10700"/>
        <dbReference type="ChEBI" id="CHEBI:15377"/>
        <dbReference type="ChEBI" id="CHEBI:29950"/>
        <dbReference type="ChEBI" id="CHEBI:30879"/>
        <dbReference type="ChEBI" id="CHEBI:35924"/>
        <dbReference type="ChEBI" id="CHEBI:50058"/>
        <dbReference type="EC" id="1.11.1.24"/>
    </reaction>
</comment>
<dbReference type="CDD" id="cd00340">
    <property type="entry name" value="GSH_Peroxidase"/>
    <property type="match status" value="1"/>
</dbReference>
<comment type="similarity">
    <text evidence="1 9">Belongs to the glutathione peroxidase family.</text>
</comment>
<dbReference type="PROSITE" id="PS00460">
    <property type="entry name" value="GLUTATHIONE_PEROXID_1"/>
    <property type="match status" value="1"/>
</dbReference>
<dbReference type="InterPro" id="IPR029760">
    <property type="entry name" value="GPX_CS"/>
</dbReference>
<dbReference type="PRINTS" id="PR01011">
    <property type="entry name" value="GLUTPROXDASE"/>
</dbReference>